<reference evidence="2" key="1">
    <citation type="submission" date="2020-01" db="EMBL/GenBank/DDBJ databases">
        <authorList>
            <consortium name="DOE Joint Genome Institute"/>
            <person name="Haridas S."/>
            <person name="Albert R."/>
            <person name="Binder M."/>
            <person name="Bloem J."/>
            <person name="Labutti K."/>
            <person name="Salamov A."/>
            <person name="Andreopoulos B."/>
            <person name="Baker S.E."/>
            <person name="Barry K."/>
            <person name="Bills G."/>
            <person name="Bluhm B.H."/>
            <person name="Cannon C."/>
            <person name="Castanera R."/>
            <person name="Culley D.E."/>
            <person name="Daum C."/>
            <person name="Ezra D."/>
            <person name="Gonzalez J.B."/>
            <person name="Henrissat B."/>
            <person name="Kuo A."/>
            <person name="Liang C."/>
            <person name="Lipzen A."/>
            <person name="Lutzoni F."/>
            <person name="Magnuson J."/>
            <person name="Mondo S."/>
            <person name="Nolan M."/>
            <person name="Ohm R."/>
            <person name="Pangilinan J."/>
            <person name="Park H.-J."/>
            <person name="Ramirez L."/>
            <person name="Alfaro M."/>
            <person name="Sun H."/>
            <person name="Tritt A."/>
            <person name="Yoshinaga Y."/>
            <person name="Zwiers L.-H."/>
            <person name="Turgeon B.G."/>
            <person name="Goodwin S.B."/>
            <person name="Spatafora J.W."/>
            <person name="Crous P.W."/>
            <person name="Grigoriev I.V."/>
        </authorList>
    </citation>
    <scope>NUCLEOTIDE SEQUENCE</scope>
    <source>
        <strain evidence="2">CBS 342.82</strain>
    </source>
</reference>
<protein>
    <submittedName>
        <fullName evidence="2">Uncharacterized protein</fullName>
    </submittedName>
</protein>
<sequence length="153" mass="16638">MATFLVPATTARASGFTTANVLFPGGQAIIDIVTSSANEVITDVVMLFGLSPEKDWRKGDLGYPFISTKILGRDLSNNLDTMRHFIDVPVSVYYSGPAVLSAALVSMYNTTNTPITTYYYAKVNITRDPGVFISGIVSSTQYFLPSPCNKKSY</sequence>
<reference evidence="2" key="2">
    <citation type="submission" date="2020-04" db="EMBL/GenBank/DDBJ databases">
        <authorList>
            <consortium name="NCBI Genome Project"/>
        </authorList>
    </citation>
    <scope>NUCLEOTIDE SEQUENCE</scope>
    <source>
        <strain evidence="2">CBS 342.82</strain>
    </source>
</reference>
<dbReference type="Proteomes" id="UP000504637">
    <property type="component" value="Unplaced"/>
</dbReference>
<dbReference type="AlphaFoldDB" id="A0A6J3LQZ6"/>
<gene>
    <name evidence="2" type="ORF">K489DRAFT_374655</name>
</gene>
<evidence type="ECO:0000313" key="2">
    <source>
        <dbReference type="RefSeq" id="XP_033455079.1"/>
    </source>
</evidence>
<organism evidence="2">
    <name type="scientific">Dissoconium aciculare CBS 342.82</name>
    <dbReference type="NCBI Taxonomy" id="1314786"/>
    <lineage>
        <taxon>Eukaryota</taxon>
        <taxon>Fungi</taxon>
        <taxon>Dikarya</taxon>
        <taxon>Ascomycota</taxon>
        <taxon>Pezizomycotina</taxon>
        <taxon>Dothideomycetes</taxon>
        <taxon>Dothideomycetidae</taxon>
        <taxon>Mycosphaerellales</taxon>
        <taxon>Dissoconiaceae</taxon>
        <taxon>Dissoconium</taxon>
    </lineage>
</organism>
<dbReference type="InterPro" id="IPR045469">
    <property type="entry name" value="Nis1"/>
</dbReference>
<keyword evidence="1" id="KW-1185">Reference proteome</keyword>
<name>A0A6J3LQZ6_9PEZI</name>
<reference evidence="2" key="3">
    <citation type="submission" date="2025-08" db="UniProtKB">
        <authorList>
            <consortium name="RefSeq"/>
        </authorList>
    </citation>
    <scope>IDENTIFICATION</scope>
    <source>
        <strain evidence="2">CBS 342.82</strain>
    </source>
</reference>
<accession>A0A6J3LQZ6</accession>
<dbReference type="RefSeq" id="XP_033455079.1">
    <property type="nucleotide sequence ID" value="XM_033603549.1"/>
</dbReference>
<dbReference type="GeneID" id="54361349"/>
<dbReference type="Pfam" id="PF19271">
    <property type="entry name" value="Nis1"/>
    <property type="match status" value="1"/>
</dbReference>
<evidence type="ECO:0000313" key="1">
    <source>
        <dbReference type="Proteomes" id="UP000504637"/>
    </source>
</evidence>
<proteinExistence type="predicted"/>